<accession>A0AAF0C6R3</accession>
<keyword evidence="2" id="KW-0964">Secreted</keyword>
<dbReference type="InterPro" id="IPR011049">
    <property type="entry name" value="Serralysin-like_metalloprot_C"/>
</dbReference>
<evidence type="ECO:0000256" key="3">
    <source>
        <dbReference type="ARBA" id="ARBA00022529"/>
    </source>
</evidence>
<feature type="domain" description="Haemolysin-type calcium binding-related" evidence="7">
    <location>
        <begin position="2554"/>
        <end position="2590"/>
    </location>
</feature>
<dbReference type="KEGG" id="tact:SG35_029700"/>
<sequence length="3596" mass="381972">MSLSLNTLSSENYRQLRYEWIKLFEERGHENPDIYNDGRGFPTMGVGFNLSQEFVLRAVLQTGFGIDDENLDSFYDEMSQAVTNAQDQTTAEMQRILNESWQALTQEQTATFIIQDEPGGQTAADKIEQIFETIVTREDGFEDTLTGLLANNGISNFADSAERVALLSLLYGGNELIGPNLRAAIQNGNRFDAWYEIRYASNKSGTDVENGIAKRRYAESALFGLFTNDPAPTTEAQQAVDGFINHLADIQKYENSYGHMVDAANNNLASLSAFSGLGVATVGELFKPIAGYILERFSPADGSIDLTQFAHSINGQVMLGITDGNGDIASSVKGSAGDGNDLLVAVENKSNSLSGGLGDDVLVGHNGADTLKGGAGHDILVGNSGNDKLDGGSGDDELYGGEGADELRGGEDNDTLEGGSGDDTLYGDAGDDKLYGGEGNDSLYGNGGENQLAGGEGADTYYVETGGDIIWDSDGLGKIIANNKDLSGTYNAISETEYQQEGSNVVLKLEGSILTVSGATPEGSFTVEGFQKGDLGIELSTAFEDSNENLTGVEGAAVSANLLANHTNKIGPVFMKSISIAGNTYQFPSAVSESDLAVVESGKVSTIKAQGVNSLSAAPVNLINDANNAQSSYAIEIPDVGTLYVSAGGQMNFIPEEDFYGDVPSISYIVQNTLGDESSSVLGIEIKELPEPPEPEDLPPPMVSPLVLDLDGDGIETTGFSANIYFDYGGDGFSELTGFVASDDGLLVLDRNGDGVINNGSELFGDFTPLSGGDLASHGFEALAELDSNGDGLVDVSDIGFADLRIFRDLNQNGTNDQGELFTLNELGIKSLSLGFSEQEYTDEFGNEHRQVGSYSSNTGQVMTMTDVWFNRNLSNTEYEKVEVPLEIALLPNVAGFGQVYSLHQAMVRDESGKLKQLVEQFVNASSYEERQELTESIIFAWTGQGDEYIQSSLYPWVPIDFRKIGALEAYHGYKPSPPAGRGGGYAIVHNETFDDVVNTVFFQLSARSFLQPFFSDIGWEQDIDTGEWLADYSQLILKLFEDVEANPERAQDTMSNLLQALHGVNVYSTQNRERLQVSVSDFVQIADLSNYSDETIALIVSATSDATASSDVIKGNGNDNILFALTGDDTLDGLEGNDVLDGGKGDDVLTGGSGNDEYRFGRGYGHDRIRNYDNGESRYDVVRLMGDITADDITLFHQRDDLVIIINGTAEELRVESHFDQEGGAKRYIDAIIFSDGTQLDVGPEQFDDIPVSATLVTEGPDVIHGSAKTDVFDGLAGNDEIYGQDGDDYLRGNEGHDQLYGDHGNDLLDGNSGNDLLHGGQGEDALYGGIGDDHLYGNDGNDKLYGGQGEDLLVGGLGNDDYYFNLGDGLELIDNQGSLTDIDNIHLGDGILSDNIQIRRVDNDLYITIHAGEDEIRVQNHFGDEASRISNLVFNDPSSSVTSWDATELLALANPATENDDELYGDTSANTLDGLGGNDWLYGLDGNDHLTGGAGNDRLFGGEGNDTLGGGAGSDNLDGQGGDDVYLFELGDGHDNITDYRGTNKLELGAGISLLDIQWERSGNDLKLVLPNDSITIRHWYKSEQYQLNEIHFADGLVLTGSDIKDYIQTGSELDDILLGSEGNDNFDGLGGNDKLYGYEGNDNLTGGAGNDILYGGEGDDTLRGGTGHDSLVGQEGDDVYLFELGDGNTSINDWDGFNILELGAGIKATDIQVIRQVDSLKLIMANEQITILSWFRDDKYKLSEIRFADNSVWTPADIASLMQQPTEQDDSLSGDESDNILNGLGGNDEIYGDAGNDTLIGGAGDDRLYGAVGNDILEGGTGNDTLSGMEGDDTYIFELGDGHDRLVEYYGMDRLELGEGINVNNVQLLRSGTDLKLVIGNDSITINYWFENPYSQIEEIVFADNTVWSPSDIVNLMSPGTEGADFLQGDDNDNSIDALGGDDTVYGRGGDDTLIGGSGNDRLFGDEGNDILIGSAGDDKLTDGEGNDIYRFSLGDGHDIITDYDGVDRLELGVGINPDDVELLRIGTDLKLVIGDDSITITRQLDLTFRQIEKIVFADNTVWTPAEISELLLRGTEQADNLNGGDGDDIINGLGGDDRLYGAGGDDILHGGSGNDTLSGGNDNDTLIGGTGNDKLNGMSGDDIYRFELGDGHDIILDSQGLNYLELGAGISASDVQLSYSRFDLKVDIGNDSITIENWFYNDEYRLGGIRFDDGNTWTSADISLPVQLQGTDLADTLMGDNTDNVLTGLAGEDFIFGRGGNDTLFGGEGDDELAGGIGNDILNGGSGDDELYVDDGNNTLNGDEGADELYGGEGDDTLNGGAGDDELYVYSGANTLNGGEGNDELYGGFGADTLTGGEGYDELYGGSGDDIYHFNLGDGHDIIFDHSGSNRLELAEGIRGSDIQLGRSTNNLKLIIGNDSITIGSWFRTEQSQLNEIRFADGSAWTPADIVVALPQMSEQSDVLVGEANIDILSSQGGDDLLYGEGGDDVLIGGTGNDTLYGGLGNDSYRFELGDGHDIINDHHGVNRLELGAGINKADIRLVRNNANLTLIAGNDSITIRKWFDDELYKLSEITFADGTSWSTADIDTLLAQQTGPDTTYLYNLADGHYVIDDPEGADTLRFGAGISREALKISHDGNNIIIALTAGDGSLSGDQITLVNAFTDTANRIETLVFADGSIMTADEVHAAALILTGSEEDDILNGSVYADEIYGLGGNDVIEAGEGDDELYGEAGNDTLNGGADEDELYGGTGNDILNGGVGDDELYGGDGDDALNGGAGDDELYATDGINTLSGDEGADELYGGFGDDTLNGGEGNDSLDGRIGNDTLNGGEGNDSLNGNIGNDTLNGGQGNDTYFFAPGYGQDVVEDNSGIDKLVFDVGIIQDMLNISRDGDNIIIALTAMDGSLSGDSITLNNVFANMDNRIESVEFADGSTMTANEIHAAAEAESNEPLVITQGDDVLNGTSGADVIDGLGGNDQIYGKAGDDQLQGSAGDDLIDGGAGNDVLIGNSGNNTLLGGEGDDVLKLAGNSSFSVYSNTLEGGQGNDRLEGSYAAEAYVFNIGDGQDTIYDNGGTDNIRFGIGITPDKLNIRFSGNSILIAILNDDGLATGDQILIENAFKYSAFRVESLTFFDGSTMDWEAIYQAALVVTGTEDDDNLVGSIDHDSLYGLAGNDTLTGGNGDDLLDGGTGNDILTGGSGNNILLGGDGDDVLKLAGNSSFSVYSNTLEGGQGNDRLEGSYAAETYVFNIGDGQDTIYDNGGTDSIRFGVGITPDKLNIRFSGNNILIAILNDDGLATGDQILIEKAFKYSAFRVESLIFSDGSTMDWEAIYQAALVVTGTEDDDNLVGSIDHDSLYGLAGNDTLTGGNGDDLLDGGAGNDVLTGNSGNNILYGGEGDDVLKLDGNSSFGIYANTLEGGKGNDSLLGSYAAETYVFNLGDGQDTIKDNGGIDSIRFGEGITRDRLNINVSGSADILIEILNDEGQVTGDQILIENAFKYSIYRVESLTFADGVTMDWDAIYQAALTANELDMFQIASDLSTGESITGDTLSSALNKLIQAHSTFGIKAEETGIEKSMILEAEYMAIVKEERYL</sequence>
<feature type="domain" description="Haemolysin-type calcium binding-related" evidence="7">
    <location>
        <begin position="3301"/>
        <end position="3332"/>
    </location>
</feature>
<dbReference type="GO" id="GO:0003796">
    <property type="term" value="F:lysozyme activity"/>
    <property type="evidence" value="ECO:0007669"/>
    <property type="project" value="InterPro"/>
</dbReference>
<name>A0AAF0C6R3_9GAMM</name>
<feature type="domain" description="Haemolysin-type calcium binding-related" evidence="7">
    <location>
        <begin position="2038"/>
        <end position="2069"/>
    </location>
</feature>
<dbReference type="GO" id="GO:0042742">
    <property type="term" value="P:defense response to bacterium"/>
    <property type="evidence" value="ECO:0007669"/>
    <property type="project" value="UniProtKB-KW"/>
</dbReference>
<evidence type="ECO:0000256" key="2">
    <source>
        <dbReference type="ARBA" id="ARBA00022525"/>
    </source>
</evidence>
<dbReference type="GO" id="GO:0005509">
    <property type="term" value="F:calcium ion binding"/>
    <property type="evidence" value="ECO:0007669"/>
    <property type="project" value="InterPro"/>
</dbReference>
<evidence type="ECO:0000256" key="4">
    <source>
        <dbReference type="ARBA" id="ARBA00022638"/>
    </source>
</evidence>
<comment type="subcellular location">
    <subcellularLocation>
        <location evidence="1">Secreted</location>
    </subcellularLocation>
</comment>
<feature type="domain" description="Haemolysin-type calcium binding-related" evidence="7">
    <location>
        <begin position="1883"/>
        <end position="1913"/>
    </location>
</feature>
<dbReference type="Pfam" id="PF00353">
    <property type="entry name" value="HemolysinCabind"/>
    <property type="match status" value="30"/>
</dbReference>
<keyword evidence="3" id="KW-0929">Antimicrobial</keyword>
<feature type="domain" description="Haemolysin-type calcium binding-related" evidence="7">
    <location>
        <begin position="2421"/>
        <end position="2453"/>
    </location>
</feature>
<reference evidence="8 9" key="1">
    <citation type="journal article" date="2015" name="Genome Announc.">
        <title>Draft Genome Sequences of Marine Isolates of Thalassomonas viridans and Thalassomonas actiniarum.</title>
        <authorList>
            <person name="Olonade I."/>
            <person name="van Zyl L.J."/>
            <person name="Trindade M."/>
        </authorList>
    </citation>
    <scope>NUCLEOTIDE SEQUENCE [LARGE SCALE GENOMIC DNA]</scope>
    <source>
        <strain evidence="8 9">A5K-106</strain>
    </source>
</reference>
<dbReference type="GO" id="GO:0005576">
    <property type="term" value="C:extracellular region"/>
    <property type="evidence" value="ECO:0007669"/>
    <property type="project" value="UniProtKB-SubCell"/>
</dbReference>
<dbReference type="InterPro" id="IPR010566">
    <property type="entry name" value="Haemolys_ca-bd"/>
</dbReference>
<feature type="domain" description="Haemolysin-type calcium binding-related" evidence="7">
    <location>
        <begin position="1202"/>
        <end position="1243"/>
    </location>
</feature>
<feature type="domain" description="Haemolysin-type calcium binding-related" evidence="7">
    <location>
        <begin position="1406"/>
        <end position="1438"/>
    </location>
</feature>
<dbReference type="Gene3D" id="2.150.10.10">
    <property type="entry name" value="Serralysin-like metalloprotease, C-terminal"/>
    <property type="match status" value="19"/>
</dbReference>
<feature type="domain" description="Haemolysin-type calcium binding-related" evidence="7">
    <location>
        <begin position="2657"/>
        <end position="2688"/>
    </location>
</feature>
<dbReference type="InterPro" id="IPR001343">
    <property type="entry name" value="Hemolysn_Ca-bd"/>
</dbReference>
<dbReference type="PANTHER" id="PTHR38340:SF1">
    <property type="entry name" value="S-LAYER PROTEIN"/>
    <property type="match status" value="1"/>
</dbReference>
<evidence type="ECO:0000313" key="9">
    <source>
        <dbReference type="Proteomes" id="UP000032568"/>
    </source>
</evidence>
<dbReference type="InterPro" id="IPR018511">
    <property type="entry name" value="Hemolysin-typ_Ca-bd_CS"/>
</dbReference>
<dbReference type="PANTHER" id="PTHR38340">
    <property type="entry name" value="S-LAYER PROTEIN"/>
    <property type="match status" value="1"/>
</dbReference>
<dbReference type="RefSeq" id="WP_044832324.1">
    <property type="nucleotide sequence ID" value="NZ_CP059736.1"/>
</dbReference>
<feature type="compositionally biased region" description="Polar residues" evidence="6">
    <location>
        <begin position="2839"/>
        <end position="2849"/>
    </location>
</feature>
<feature type="domain" description="Haemolysin-type calcium binding-related" evidence="7">
    <location>
        <begin position="2190"/>
        <end position="2225"/>
    </location>
</feature>
<evidence type="ECO:0000259" key="7">
    <source>
        <dbReference type="Pfam" id="PF06594"/>
    </source>
</evidence>
<organism evidence="8 9">
    <name type="scientific">Thalassomonas actiniarum</name>
    <dbReference type="NCBI Taxonomy" id="485447"/>
    <lineage>
        <taxon>Bacteria</taxon>
        <taxon>Pseudomonadati</taxon>
        <taxon>Pseudomonadota</taxon>
        <taxon>Gammaproteobacteria</taxon>
        <taxon>Alteromonadales</taxon>
        <taxon>Colwelliaceae</taxon>
        <taxon>Thalassomonas</taxon>
    </lineage>
</organism>
<dbReference type="Proteomes" id="UP000032568">
    <property type="component" value="Chromosome pTact"/>
</dbReference>
<dbReference type="PROSITE" id="PS00018">
    <property type="entry name" value="EF_HAND_1"/>
    <property type="match status" value="1"/>
</dbReference>
<evidence type="ECO:0000313" key="8">
    <source>
        <dbReference type="EMBL" id="WDE02581.1"/>
    </source>
</evidence>
<dbReference type="GO" id="GO:0031640">
    <property type="term" value="P:killing of cells of another organism"/>
    <property type="evidence" value="ECO:0007669"/>
    <property type="project" value="UniProtKB-KW"/>
</dbReference>
<keyword evidence="4" id="KW-0081">Bacteriolytic enzyme</keyword>
<dbReference type="Gene3D" id="1.10.530.40">
    <property type="match status" value="1"/>
</dbReference>
<feature type="region of interest" description="Disordered" evidence="6">
    <location>
        <begin position="2807"/>
        <end position="2849"/>
    </location>
</feature>
<reference evidence="8 9" key="2">
    <citation type="journal article" date="2022" name="Mar. Drugs">
        <title>Bioassay-Guided Fractionation Leads to the Detection of Cholic Acid Generated by the Rare Thalassomonas sp.</title>
        <authorList>
            <person name="Pheiffer F."/>
            <person name="Schneider Y.K."/>
            <person name="Hansen E.H."/>
            <person name="Andersen J.H."/>
            <person name="Isaksson J."/>
            <person name="Busche T."/>
            <person name="R C."/>
            <person name="Kalinowski J."/>
            <person name="Zyl L.V."/>
            <person name="Trindade M."/>
        </authorList>
    </citation>
    <scope>NUCLEOTIDE SEQUENCE [LARGE SCALE GENOMIC DNA]</scope>
    <source>
        <strain evidence="8 9">A5K-106</strain>
    </source>
</reference>
<evidence type="ECO:0000256" key="1">
    <source>
        <dbReference type="ARBA" id="ARBA00004613"/>
    </source>
</evidence>
<dbReference type="InterPro" id="IPR018247">
    <property type="entry name" value="EF_Hand_1_Ca_BS"/>
</dbReference>
<dbReference type="InterPro" id="IPR023347">
    <property type="entry name" value="Lysozyme_dom_sf"/>
</dbReference>
<dbReference type="InterPro" id="IPR050557">
    <property type="entry name" value="RTX_toxin/Mannuronan_C5-epim"/>
</dbReference>
<evidence type="ECO:0000256" key="6">
    <source>
        <dbReference type="SAM" id="MobiDB-lite"/>
    </source>
</evidence>
<feature type="domain" description="Haemolysin-type calcium binding-related" evidence="7">
    <location>
        <begin position="2911"/>
        <end position="2942"/>
    </location>
</feature>
<keyword evidence="9" id="KW-1185">Reference proteome</keyword>
<dbReference type="SUPFAM" id="SSF51120">
    <property type="entry name" value="beta-Roll"/>
    <property type="match status" value="16"/>
</dbReference>
<feature type="domain" description="Haemolysin-type calcium binding-related" evidence="7">
    <location>
        <begin position="3490"/>
        <end position="3521"/>
    </location>
</feature>
<keyword evidence="5" id="KW-0106">Calcium</keyword>
<protein>
    <recommendedName>
        <fullName evidence="7">Haemolysin-type calcium binding-related domain-containing protein</fullName>
    </recommendedName>
</protein>
<feature type="domain" description="Haemolysin-type calcium binding-related" evidence="7">
    <location>
        <begin position="1574"/>
        <end position="1604"/>
    </location>
</feature>
<feature type="domain" description="Haemolysin-type calcium binding-related" evidence="7">
    <location>
        <begin position="3113"/>
        <end position="3144"/>
    </location>
</feature>
<evidence type="ECO:0000256" key="5">
    <source>
        <dbReference type="ARBA" id="ARBA00022837"/>
    </source>
</evidence>
<dbReference type="PROSITE" id="PS00330">
    <property type="entry name" value="HEMOLYSIN_CALCIUM"/>
    <property type="match status" value="31"/>
</dbReference>
<proteinExistence type="predicted"/>
<feature type="region of interest" description="Disordered" evidence="6">
    <location>
        <begin position="384"/>
        <end position="451"/>
    </location>
</feature>
<dbReference type="PRINTS" id="PR00313">
    <property type="entry name" value="CABNDNGRPT"/>
</dbReference>
<dbReference type="EMBL" id="CP059736">
    <property type="protein sequence ID" value="WDE02581.1"/>
    <property type="molecule type" value="Genomic_DNA"/>
</dbReference>
<dbReference type="Pfam" id="PF06594">
    <property type="entry name" value="HCBP_related"/>
    <property type="match status" value="14"/>
</dbReference>
<gene>
    <name evidence="8" type="ORF">SG35_029700</name>
</gene>
<feature type="domain" description="Haemolysin-type calcium binding-related" evidence="7">
    <location>
        <begin position="1729"/>
        <end position="1760"/>
    </location>
</feature>